<gene>
    <name evidence="1" type="ORF">MUN86_10510</name>
</gene>
<evidence type="ECO:0000313" key="1">
    <source>
        <dbReference type="EMBL" id="UOQ68236.1"/>
    </source>
</evidence>
<sequence length="257" mass="29470">MHPFLKRLFSSPSASTQAEWQPLQRTPAEQRKHAQWVEEQVYLNWAGPYFKAYHFSKAGIHGKELRVQLLAEHGRQGAVFFYDPSIGPGNFRHFFDLIGERVVDLGYRLSTSDQRNLHHERYTETIEKHFLKPLPRDCSTTGRCLQRFGTVTVDLVSINNQPGFIRFTSNPYQDSIFTPAHSFDELMSAVLDMPPARLRCKGLSKNTTKGKRQVARAYSCLASIQRKRAGLLSKPALFLCISYHHTILKVLLSHEAR</sequence>
<name>A0ABY4GBX6_9BACT</name>
<evidence type="ECO:0000313" key="2">
    <source>
        <dbReference type="Proteomes" id="UP000830401"/>
    </source>
</evidence>
<proteinExistence type="predicted"/>
<dbReference type="Proteomes" id="UP000830401">
    <property type="component" value="Chromosome"/>
</dbReference>
<keyword evidence="2" id="KW-1185">Reference proteome</keyword>
<protein>
    <submittedName>
        <fullName evidence="1">Uncharacterized protein</fullName>
    </submittedName>
</protein>
<dbReference type="EMBL" id="CP095061">
    <property type="protein sequence ID" value="UOQ68236.1"/>
    <property type="molecule type" value="Genomic_DNA"/>
</dbReference>
<reference evidence="1" key="1">
    <citation type="submission" date="2022-04" db="EMBL/GenBank/DDBJ databases">
        <title>Hymenobacter sp. isolated from the air.</title>
        <authorList>
            <person name="Won M."/>
            <person name="Lee C.-M."/>
            <person name="Woen H.-Y."/>
            <person name="Kwon S.-W."/>
        </authorList>
    </citation>
    <scope>NUCLEOTIDE SEQUENCE</scope>
    <source>
        <strain evidence="1">5420S-77</strain>
    </source>
</reference>
<organism evidence="1 2">
    <name type="scientific">Hymenobacter volaticus</name>
    <dbReference type="NCBI Taxonomy" id="2932254"/>
    <lineage>
        <taxon>Bacteria</taxon>
        <taxon>Pseudomonadati</taxon>
        <taxon>Bacteroidota</taxon>
        <taxon>Cytophagia</taxon>
        <taxon>Cytophagales</taxon>
        <taxon>Hymenobacteraceae</taxon>
        <taxon>Hymenobacter</taxon>
    </lineage>
</organism>
<dbReference type="RefSeq" id="WP_245125073.1">
    <property type="nucleotide sequence ID" value="NZ_CP095061.1"/>
</dbReference>
<accession>A0ABY4GBX6</accession>